<dbReference type="GO" id="GO:0008237">
    <property type="term" value="F:metallopeptidase activity"/>
    <property type="evidence" value="ECO:0007669"/>
    <property type="project" value="InterPro"/>
</dbReference>
<evidence type="ECO:0000256" key="3">
    <source>
        <dbReference type="SAM" id="Phobius"/>
    </source>
</evidence>
<feature type="active site" description="Proton donor" evidence="1">
    <location>
        <position position="1008"/>
    </location>
</feature>
<feature type="binding site" evidence="2">
    <location>
        <position position="928"/>
    </location>
    <ligand>
        <name>Zn(2+)</name>
        <dbReference type="ChEBI" id="CHEBI:29105"/>
        <note>catalytic</note>
    </ligand>
</feature>
<dbReference type="PANTHER" id="PTHR45726:SF3">
    <property type="entry name" value="LEUKOTRIENE A-4 HYDROLASE"/>
    <property type="match status" value="1"/>
</dbReference>
<comment type="cofactor">
    <cofactor evidence="2">
        <name>Zn(2+)</name>
        <dbReference type="ChEBI" id="CHEBI:29105"/>
    </cofactor>
    <text evidence="2">Binds 1 zinc ion per subunit.</text>
</comment>
<organism evidence="5 6">
    <name type="scientific">Algoriphagus machipongonensis</name>
    <dbReference type="NCBI Taxonomy" id="388413"/>
    <lineage>
        <taxon>Bacteria</taxon>
        <taxon>Pseudomonadati</taxon>
        <taxon>Bacteroidota</taxon>
        <taxon>Cytophagia</taxon>
        <taxon>Cytophagales</taxon>
        <taxon>Cyclobacteriaceae</taxon>
        <taxon>Algoriphagus</taxon>
    </lineage>
</organism>
<sequence length="1187" mass="134362">MKGPKFLSLLRFELSYQLRTKAVYLFGLIYFGFACLMGSQGATPAGVNYNSEYELFFKMGLISLGAVFSIMFFVVTAVQRDSKYGMEELIFSSPLSKSTFFFSRFLGAWLVGILVIILAIPGFYLGVNISDLDPSRVAIFQIQDSIAVAGMLLIPSVSICTVLLFSVCLLTKNSLATYSVAVLIYALYFISAIFLNSPLLANAAPVSSENLFLAALADPFGLSAFFEQTNLCTPFQKNQERISFISLLGLNRLIWLGISGFILVACYRKFSFRPSHQKQQKTDLLKETEGLNSLSFPKPKKATISIRNYFPILTSLIRMDLKFIFQSIAFWAVLGTWVILAVTEIYSKLYAGGTYDENYFPASQLLLEQVQQPLYLFGILLLVFFSRELVWRMKNGKFHEIIGATPIPNTYFFISKLGTLSILVILLIGATMVISYSFQLVQGYLDSDSFAIFSLLLFPGIPLLFYACLFLLIQNFSRSNYLGMGLSVLAFALFAGPLGTAIGLNHPLWQMGDLPPLNYSQQAGWEMNSPGFWIFALLWSVLALSAILLLAKHWTGGLNRIKVIQAWNKSTFFGLGALLAFFALSGFCAYQINIIEGYQSSDQLLDKQEAYELTYKRFENAPVLSYSSIQLKVDLFPSKGTYHALVKGKLKNNSEEVIDKMLLTEKEFLENLWIDQASNLEKNELLKVYEIEFENPVLPEQEIEFSFEVKTNPTLFKYDPAIIQDGSYLNLRDFAPYFGYSEGREISNNQERKKRNLPLKPDSFSSQDHLEQLEVNLMKVEFEAEISTESGQTALTSGDLITKKTEGNREIFFYKSPEKIMPAIAIFSGNYQVESLLTDNLQLQVYTIPAHRFASKETLNTMKLSLEYLSKTFGDYPFSSLKIVEIPSFWGFGGFAHPGIISMVEDNYFLVKPQPENQFDLRRKRAIHEVAHQWFGHLLAPRNIPGASFFVEGWAKYSEALVLKETVGKPAIWNLTDNASRTYFSGRAFATETEPPLSEMESQNYLAYGKSILSLLAIEDLIGPERLNTVIRKMVDQSRNKSVPSIAFQDFLNELNLTCNATEWTLIQDWLEKVIHYDIKIESAQSSELDNGSFETRVTYSANKLETRPDGSIREIELNEPIRIASFENHPNENILEKDIISSEIFTLESGKTELILHSKVKPKWVGIDPWGTRPDQDRRDNFIRLD</sequence>
<dbReference type="AlphaFoldDB" id="A3HWD0"/>
<name>A3HWD0_9BACT</name>
<feature type="transmembrane region" description="Helical" evidence="3">
    <location>
        <begin position="21"/>
        <end position="43"/>
    </location>
</feature>
<feature type="transmembrane region" description="Helical" evidence="3">
    <location>
        <begin position="323"/>
        <end position="342"/>
    </location>
</feature>
<dbReference type="OrthoDB" id="100605at2"/>
<keyword evidence="2" id="KW-0862">Zinc</keyword>
<evidence type="ECO:0000313" key="6">
    <source>
        <dbReference type="Proteomes" id="UP000003919"/>
    </source>
</evidence>
<feature type="transmembrane region" description="Helical" evidence="3">
    <location>
        <begin position="572"/>
        <end position="592"/>
    </location>
</feature>
<keyword evidence="3" id="KW-1133">Transmembrane helix</keyword>
<dbReference type="InterPro" id="IPR034015">
    <property type="entry name" value="M1_LTA4H"/>
</dbReference>
<dbReference type="InterPro" id="IPR014782">
    <property type="entry name" value="Peptidase_M1_dom"/>
</dbReference>
<dbReference type="Pfam" id="PF01433">
    <property type="entry name" value="Peptidase_M1"/>
    <property type="match status" value="1"/>
</dbReference>
<proteinExistence type="predicted"/>
<dbReference type="PROSITE" id="PS51257">
    <property type="entry name" value="PROKAR_LIPOPROTEIN"/>
    <property type="match status" value="1"/>
</dbReference>
<feature type="transmembrane region" description="Helical" evidence="3">
    <location>
        <begin position="485"/>
        <end position="504"/>
    </location>
</feature>
<feature type="binding site" evidence="2">
    <location>
        <position position="932"/>
    </location>
    <ligand>
        <name>Zn(2+)</name>
        <dbReference type="ChEBI" id="CHEBI:29105"/>
        <note>catalytic</note>
    </ligand>
</feature>
<dbReference type="EMBL" id="AAXU02000001">
    <property type="protein sequence ID" value="EAZ80903.1"/>
    <property type="molecule type" value="Genomic_DNA"/>
</dbReference>
<feature type="transmembrane region" description="Helical" evidence="3">
    <location>
        <begin position="146"/>
        <end position="168"/>
    </location>
</feature>
<keyword evidence="6" id="KW-1185">Reference proteome</keyword>
<keyword evidence="3" id="KW-0812">Transmembrane</keyword>
<dbReference type="SUPFAM" id="SSF55486">
    <property type="entry name" value="Metalloproteases ('zincins'), catalytic domain"/>
    <property type="match status" value="1"/>
</dbReference>
<keyword evidence="2" id="KW-0479">Metal-binding</keyword>
<dbReference type="STRING" id="388413.ALPR1_17743"/>
<accession>A3HWD0</accession>
<dbReference type="Proteomes" id="UP000003919">
    <property type="component" value="Chromosome"/>
</dbReference>
<dbReference type="Gene3D" id="1.10.390.10">
    <property type="entry name" value="Neutral Protease Domain 2"/>
    <property type="match status" value="1"/>
</dbReference>
<dbReference type="InterPro" id="IPR027268">
    <property type="entry name" value="Peptidase_M4/M1_CTD_sf"/>
</dbReference>
<feature type="domain" description="Peptidase M1 membrane alanine aminopeptidase" evidence="4">
    <location>
        <begin position="859"/>
        <end position="1055"/>
    </location>
</feature>
<feature type="transmembrane region" description="Helical" evidence="3">
    <location>
        <begin position="373"/>
        <end position="390"/>
    </location>
</feature>
<evidence type="ECO:0000313" key="5">
    <source>
        <dbReference type="EMBL" id="EAZ80903.1"/>
    </source>
</evidence>
<dbReference type="PANTHER" id="PTHR45726">
    <property type="entry name" value="LEUKOTRIENE A-4 HYDROLASE"/>
    <property type="match status" value="1"/>
</dbReference>
<feature type="transmembrane region" description="Helical" evidence="3">
    <location>
        <begin position="411"/>
        <end position="438"/>
    </location>
</feature>
<dbReference type="HOGENOM" id="CLU_007999_0_0_10"/>
<keyword evidence="3" id="KW-0472">Membrane</keyword>
<dbReference type="RefSeq" id="WP_008202505.1">
    <property type="nucleotide sequence ID" value="NZ_CM001023.1"/>
</dbReference>
<gene>
    <name evidence="5" type="ORF">ALPR1_17743</name>
</gene>
<feature type="transmembrane region" description="Helical" evidence="3">
    <location>
        <begin position="532"/>
        <end position="551"/>
    </location>
</feature>
<evidence type="ECO:0000256" key="1">
    <source>
        <dbReference type="PIRSR" id="PIRSR634015-1"/>
    </source>
</evidence>
<dbReference type="EMBL" id="CM001023">
    <property type="protein sequence ID" value="EAZ80903.1"/>
    <property type="molecule type" value="Genomic_DNA"/>
</dbReference>
<dbReference type="eggNOG" id="COG0308">
    <property type="taxonomic scope" value="Bacteria"/>
</dbReference>
<comment type="caution">
    <text evidence="5">The sequence shown here is derived from an EMBL/GenBank/DDBJ whole genome shotgun (WGS) entry which is preliminary data.</text>
</comment>
<evidence type="ECO:0000259" key="4">
    <source>
        <dbReference type="Pfam" id="PF01433"/>
    </source>
</evidence>
<evidence type="ECO:0000256" key="2">
    <source>
        <dbReference type="PIRSR" id="PIRSR634015-3"/>
    </source>
</evidence>
<feature type="transmembrane region" description="Helical" evidence="3">
    <location>
        <begin position="55"/>
        <end position="78"/>
    </location>
</feature>
<protein>
    <recommendedName>
        <fullName evidence="4">Peptidase M1 membrane alanine aminopeptidase domain-containing protein</fullName>
    </recommendedName>
</protein>
<reference evidence="5 6" key="1">
    <citation type="journal article" date="2011" name="J. Bacteriol.">
        <title>Complete genome sequence of Algoriphagus sp. PR1, bacterial prey of a colony-forming choanoflagellate.</title>
        <authorList>
            <person name="Alegado R.A."/>
            <person name="Ferriera S."/>
            <person name="Nusbaum C."/>
            <person name="Young S.K."/>
            <person name="Zeng Q."/>
            <person name="Imamovic A."/>
            <person name="Fairclough S.R."/>
            <person name="King N."/>
        </authorList>
    </citation>
    <scope>NUCLEOTIDE SEQUENCE [LARGE SCALE GENOMIC DNA]</scope>
    <source>
        <strain evidence="5 6">PR1</strain>
    </source>
</reference>
<feature type="active site" description="Proton acceptor" evidence="1">
    <location>
        <position position="929"/>
    </location>
</feature>
<feature type="binding site" evidence="2">
    <location>
        <position position="952"/>
    </location>
    <ligand>
        <name>Zn(2+)</name>
        <dbReference type="ChEBI" id="CHEBI:29105"/>
        <note>catalytic</note>
    </ligand>
</feature>
<feature type="transmembrane region" description="Helical" evidence="3">
    <location>
        <begin position="175"/>
        <end position="195"/>
    </location>
</feature>
<feature type="transmembrane region" description="Helical" evidence="3">
    <location>
        <begin position="450"/>
        <end position="473"/>
    </location>
</feature>
<dbReference type="GO" id="GO:0008270">
    <property type="term" value="F:zinc ion binding"/>
    <property type="evidence" value="ECO:0007669"/>
    <property type="project" value="InterPro"/>
</dbReference>
<feature type="transmembrane region" description="Helical" evidence="3">
    <location>
        <begin position="99"/>
        <end position="126"/>
    </location>
</feature>
<feature type="transmembrane region" description="Helical" evidence="3">
    <location>
        <begin position="253"/>
        <end position="270"/>
    </location>
</feature>